<dbReference type="PANTHER" id="PTHR43298:SF2">
    <property type="entry name" value="FMN_FAD EXPORTER YEEO-RELATED"/>
    <property type="match status" value="1"/>
</dbReference>
<evidence type="ECO:0000256" key="6">
    <source>
        <dbReference type="ARBA" id="ARBA00022989"/>
    </source>
</evidence>
<keyword evidence="3" id="KW-0050">Antiport</keyword>
<feature type="transmembrane region" description="Helical" evidence="10">
    <location>
        <begin position="140"/>
        <end position="165"/>
    </location>
</feature>
<evidence type="ECO:0000256" key="2">
    <source>
        <dbReference type="ARBA" id="ARBA00022448"/>
    </source>
</evidence>
<keyword evidence="6 10" id="KW-1133">Transmembrane helix</keyword>
<feature type="transmembrane region" description="Helical" evidence="10">
    <location>
        <begin position="21"/>
        <end position="47"/>
    </location>
</feature>
<name>A0A2U1AGX5_9BACT</name>
<dbReference type="OrthoDB" id="9776324at2"/>
<comment type="caution">
    <text evidence="11">The sequence shown here is derived from an EMBL/GenBank/DDBJ whole genome shotgun (WGS) entry which is preliminary data.</text>
</comment>
<evidence type="ECO:0000256" key="1">
    <source>
        <dbReference type="ARBA" id="ARBA00004651"/>
    </source>
</evidence>
<keyword evidence="8 10" id="KW-0472">Membrane</keyword>
<dbReference type="GO" id="GO:0042910">
    <property type="term" value="F:xenobiotic transmembrane transporter activity"/>
    <property type="evidence" value="ECO:0007669"/>
    <property type="project" value="InterPro"/>
</dbReference>
<feature type="transmembrane region" description="Helical" evidence="10">
    <location>
        <begin position="424"/>
        <end position="444"/>
    </location>
</feature>
<feature type="transmembrane region" description="Helical" evidence="10">
    <location>
        <begin position="361"/>
        <end position="383"/>
    </location>
</feature>
<dbReference type="InterPro" id="IPR050222">
    <property type="entry name" value="MATE_MdtK"/>
</dbReference>
<reference evidence="11 12" key="1">
    <citation type="submission" date="2018-04" db="EMBL/GenBank/DDBJ databases">
        <title>Genomic Encyclopedia of Type Strains, Phase IV (KMG-IV): sequencing the most valuable type-strain genomes for metagenomic binning, comparative biology and taxonomic classification.</title>
        <authorList>
            <person name="Goeker M."/>
        </authorList>
    </citation>
    <scope>NUCLEOTIDE SEQUENCE [LARGE SCALE GENOMIC DNA]</scope>
    <source>
        <strain evidence="11 12">DSM 14823</strain>
    </source>
</reference>
<dbReference type="GeneID" id="78296919"/>
<dbReference type="CDD" id="cd13138">
    <property type="entry name" value="MATE_yoeA_like"/>
    <property type="match status" value="1"/>
</dbReference>
<keyword evidence="7" id="KW-0406">Ion transport</keyword>
<proteinExistence type="predicted"/>
<dbReference type="PANTHER" id="PTHR43298">
    <property type="entry name" value="MULTIDRUG RESISTANCE PROTEIN NORM-RELATED"/>
    <property type="match status" value="1"/>
</dbReference>
<evidence type="ECO:0000256" key="9">
    <source>
        <dbReference type="ARBA" id="ARBA00031636"/>
    </source>
</evidence>
<dbReference type="GO" id="GO:0015297">
    <property type="term" value="F:antiporter activity"/>
    <property type="evidence" value="ECO:0007669"/>
    <property type="project" value="UniProtKB-KW"/>
</dbReference>
<comment type="subcellular location">
    <subcellularLocation>
        <location evidence="1">Cell membrane</location>
        <topology evidence="1">Multi-pass membrane protein</topology>
    </subcellularLocation>
</comment>
<dbReference type="Proteomes" id="UP000245959">
    <property type="component" value="Unassembled WGS sequence"/>
</dbReference>
<sequence length="459" mass="49548">MAGAKNKYQIDMCRGPLFSKIVVFSVPLMLSGILQLLFNAADLVVIGRYAPHEAMAAVGATASLTQLIVTVFMGLSVGTNVLVANYYGAKNRKNISRTVHTAILLSLAGGAVLAIAGIVLARPMLTLMGTPENVLAKACVYMWIYFAGMPCIMLYNFGSAVLRAVGDTRRPLIFLLLAGLVNVGLNLFFVLVFGMDVGGVALATVIAQGIAGYLVLKCLMNSRDACRVKLRNLRIDPAILKSMLWIGLPAGIQGAFFSLSNITIQSSVNSFGSLAIAGNTAAISLEGFVYIGSGAFHQTVVSFAGQNLGGRQYERIRKSIIYCMLSAFCICLVMGYGFFFAGKQLLAIYNPDPAVISWGMLRIRILFTTCFLCGAMDVISGALRGLEHSVMPAVVTLLGVCVLRIVWVYTVFPLHPTMGNLMLSYPITWLITAAANGLYLYWICKKLFHPGYRKGLSRP</sequence>
<evidence type="ECO:0000256" key="8">
    <source>
        <dbReference type="ARBA" id="ARBA00023136"/>
    </source>
</evidence>
<dbReference type="GO" id="GO:0006811">
    <property type="term" value="P:monoatomic ion transport"/>
    <property type="evidence" value="ECO:0007669"/>
    <property type="project" value="UniProtKB-KW"/>
</dbReference>
<dbReference type="EMBL" id="QEKH01000039">
    <property type="protein sequence ID" value="PVY35650.1"/>
    <property type="molecule type" value="Genomic_DNA"/>
</dbReference>
<dbReference type="InterPro" id="IPR048279">
    <property type="entry name" value="MdtK-like"/>
</dbReference>
<feature type="transmembrane region" description="Helical" evidence="10">
    <location>
        <begin position="239"/>
        <end position="259"/>
    </location>
</feature>
<accession>A0A2U1AGX5</accession>
<evidence type="ECO:0000256" key="7">
    <source>
        <dbReference type="ARBA" id="ARBA00023065"/>
    </source>
</evidence>
<feature type="transmembrane region" description="Helical" evidence="10">
    <location>
        <begin position="320"/>
        <end position="341"/>
    </location>
</feature>
<feature type="transmembrane region" description="Helical" evidence="10">
    <location>
        <begin position="67"/>
        <end position="87"/>
    </location>
</feature>
<evidence type="ECO:0000256" key="4">
    <source>
        <dbReference type="ARBA" id="ARBA00022475"/>
    </source>
</evidence>
<gene>
    <name evidence="11" type="ORF">C8D82_13922</name>
</gene>
<keyword evidence="5 10" id="KW-0812">Transmembrane</keyword>
<dbReference type="NCBIfam" id="TIGR00797">
    <property type="entry name" value="matE"/>
    <property type="match status" value="1"/>
</dbReference>
<dbReference type="AlphaFoldDB" id="A0A2U1AGX5"/>
<feature type="transmembrane region" description="Helical" evidence="10">
    <location>
        <begin position="172"/>
        <end position="193"/>
    </location>
</feature>
<feature type="transmembrane region" description="Helical" evidence="10">
    <location>
        <begin position="271"/>
        <end position="291"/>
    </location>
</feature>
<feature type="transmembrane region" description="Helical" evidence="10">
    <location>
        <begin position="390"/>
        <end position="412"/>
    </location>
</feature>
<organism evidence="11 12">
    <name type="scientific">Victivallis vadensis</name>
    <dbReference type="NCBI Taxonomy" id="172901"/>
    <lineage>
        <taxon>Bacteria</taxon>
        <taxon>Pseudomonadati</taxon>
        <taxon>Lentisphaerota</taxon>
        <taxon>Lentisphaeria</taxon>
        <taxon>Victivallales</taxon>
        <taxon>Victivallaceae</taxon>
        <taxon>Victivallis</taxon>
    </lineage>
</organism>
<evidence type="ECO:0000313" key="12">
    <source>
        <dbReference type="Proteomes" id="UP000245959"/>
    </source>
</evidence>
<evidence type="ECO:0000313" key="11">
    <source>
        <dbReference type="EMBL" id="PVY35650.1"/>
    </source>
</evidence>
<dbReference type="RefSeq" id="WP_116885650.1">
    <property type="nucleotide sequence ID" value="NZ_CABMMC010000107.1"/>
</dbReference>
<feature type="transmembrane region" description="Helical" evidence="10">
    <location>
        <begin position="199"/>
        <end position="219"/>
    </location>
</feature>
<dbReference type="PIRSF" id="PIRSF006603">
    <property type="entry name" value="DinF"/>
    <property type="match status" value="1"/>
</dbReference>
<keyword evidence="4" id="KW-1003">Cell membrane</keyword>
<keyword evidence="2" id="KW-0813">Transport</keyword>
<dbReference type="InterPro" id="IPR002528">
    <property type="entry name" value="MATE_fam"/>
</dbReference>
<evidence type="ECO:0000256" key="10">
    <source>
        <dbReference type="SAM" id="Phobius"/>
    </source>
</evidence>
<dbReference type="Pfam" id="PF01554">
    <property type="entry name" value="MatE"/>
    <property type="match status" value="2"/>
</dbReference>
<dbReference type="GO" id="GO:0005886">
    <property type="term" value="C:plasma membrane"/>
    <property type="evidence" value="ECO:0007669"/>
    <property type="project" value="UniProtKB-SubCell"/>
</dbReference>
<keyword evidence="12" id="KW-1185">Reference proteome</keyword>
<evidence type="ECO:0000256" key="3">
    <source>
        <dbReference type="ARBA" id="ARBA00022449"/>
    </source>
</evidence>
<feature type="transmembrane region" description="Helical" evidence="10">
    <location>
        <begin position="99"/>
        <end position="120"/>
    </location>
</feature>
<protein>
    <recommendedName>
        <fullName evidence="9">Multidrug-efflux transporter</fullName>
    </recommendedName>
</protein>
<evidence type="ECO:0000256" key="5">
    <source>
        <dbReference type="ARBA" id="ARBA00022692"/>
    </source>
</evidence>